<keyword evidence="2" id="KW-0964">Secreted</keyword>
<feature type="disulfide bond" evidence="7">
    <location>
        <begin position="446"/>
        <end position="456"/>
    </location>
</feature>
<sequence length="767" mass="84384">MAARVKMCVAGTSLLLLGLALLILPYEMSGAKAGRKRAEAGGRMLSRGAGLDKVILRGPGSGCMGTLEALHQGEWRTVQVNSGRSSSKMIAHVACRHVGCGSLVHFSYKPSEPVARPSWEVKVSCQGSEVTLEECHYTEPVRTRETSDSRLDITCAESVRLVQQYSDCVGYLAVRAGGVWADVCSSAPLLADKQVMCRELGCGAPVTYTWRRTQSPDQRIKKFFGCRGNESRLQDCSAGEWTADACESPGFLLACQSELTLLLLGCCCYELPTPLRVVGAVGACQGLLEVRHQREWRPLQAVWERQHSQLACAALRCGAATALSRTELDPHRAAWEPNQQCMVELWGQPTPRLCTDWVNAPTSQGVQVTCSEQVPTVRLVPQGTDRCMGRVEVRAGGSWGSLCESSSNQNHWKVVCKELACGFYSYHISLPWNVTAGPVWSIEFGCHGNESSYTNCTATPPSNTCAADEPSVVALGCTERLAAPVMSLSSTSADLDHNGDRRTDAVFGGHAFVISCFAHTVYTIQTFRLQATSEWFLPAVNNSAHFLFQAADRSHQGVYKCSYSLEQAPGFIHHTANHTLHTVKGNPHSLTLHHYMRSSTSPHEVMVYIMSSTSLHEVMVYIMSSTSLHEVMVYIMSSTSPHEVMVYIMSSTSPHEVMVYIMSSTSLHEVMVYIMSSTSLHEVMVYIMFTTSLHEVMVYIMSSTSPHEVMVYIMSSTSPHEVMVYIMSSTSPHEVMVYIMSSTSLHEVMVYIMSSTSLHEVMAYITT</sequence>
<dbReference type="EMBL" id="JAOPHQ010000993">
    <property type="protein sequence ID" value="KAK0152473.1"/>
    <property type="molecule type" value="Genomic_DNA"/>
</dbReference>
<feature type="signal peptide" evidence="8">
    <location>
        <begin position="1"/>
        <end position="30"/>
    </location>
</feature>
<dbReference type="PRINTS" id="PR00258">
    <property type="entry name" value="SPERACTRCPTR"/>
</dbReference>
<dbReference type="Pfam" id="PF00530">
    <property type="entry name" value="SRCR"/>
    <property type="match status" value="3"/>
</dbReference>
<evidence type="ECO:0000313" key="10">
    <source>
        <dbReference type="EMBL" id="KAK0152473.1"/>
    </source>
</evidence>
<evidence type="ECO:0000256" key="1">
    <source>
        <dbReference type="ARBA" id="ARBA00004613"/>
    </source>
</evidence>
<proteinExistence type="predicted"/>
<dbReference type="InterPro" id="IPR036772">
    <property type="entry name" value="SRCR-like_dom_sf"/>
</dbReference>
<feature type="disulfide bond" evidence="7">
    <location>
        <begin position="416"/>
        <end position="477"/>
    </location>
</feature>
<feature type="chain" id="PRO_5041299374" evidence="8">
    <location>
        <begin position="31"/>
        <end position="767"/>
    </location>
</feature>
<keyword evidence="11" id="KW-1185">Reference proteome</keyword>
<feature type="domain" description="SRCR" evidence="9">
    <location>
        <begin position="275"/>
        <end position="371"/>
    </location>
</feature>
<evidence type="ECO:0000259" key="9">
    <source>
        <dbReference type="PROSITE" id="PS50287"/>
    </source>
</evidence>
<protein>
    <submittedName>
        <fullName evidence="10">Scavenger receptor cysteine-rich type 1 protein M130</fullName>
    </submittedName>
</protein>
<dbReference type="GO" id="GO:0005886">
    <property type="term" value="C:plasma membrane"/>
    <property type="evidence" value="ECO:0007669"/>
    <property type="project" value="TreeGrafter"/>
</dbReference>
<accession>A0AA47N4V9</accession>
<evidence type="ECO:0000256" key="2">
    <source>
        <dbReference type="ARBA" id="ARBA00022525"/>
    </source>
</evidence>
<evidence type="ECO:0000256" key="3">
    <source>
        <dbReference type="ARBA" id="ARBA00022729"/>
    </source>
</evidence>
<evidence type="ECO:0000256" key="5">
    <source>
        <dbReference type="ARBA" id="ARBA00023157"/>
    </source>
</evidence>
<dbReference type="PANTHER" id="PTHR48071">
    <property type="entry name" value="SRCR DOMAIN-CONTAINING PROTEIN"/>
    <property type="match status" value="1"/>
</dbReference>
<reference evidence="10" key="1">
    <citation type="journal article" date="2023" name="Front. Mar. Sci.">
        <title>A new Merluccius polli reference genome to investigate the effects of global change in West African waters.</title>
        <authorList>
            <person name="Mateo J.L."/>
            <person name="Blanco-Fernandez C."/>
            <person name="Garcia-Vazquez E."/>
            <person name="Machado-Schiaffino G."/>
        </authorList>
    </citation>
    <scope>NUCLEOTIDE SEQUENCE</scope>
    <source>
        <strain evidence="10">C29</strain>
        <tissue evidence="10">Fin</tissue>
    </source>
</reference>
<dbReference type="SMART" id="SM00202">
    <property type="entry name" value="SR"/>
    <property type="match status" value="4"/>
</dbReference>
<dbReference type="PROSITE" id="PS50287">
    <property type="entry name" value="SRCR_2"/>
    <property type="match status" value="4"/>
</dbReference>
<evidence type="ECO:0000256" key="7">
    <source>
        <dbReference type="PROSITE-ProRule" id="PRU00196"/>
    </source>
</evidence>
<evidence type="ECO:0000313" key="11">
    <source>
        <dbReference type="Proteomes" id="UP001174136"/>
    </source>
</evidence>
<dbReference type="PANTHER" id="PTHR48071:SF15">
    <property type="entry name" value="SRCR DOMAIN-CONTAINING PROTEIN"/>
    <property type="match status" value="1"/>
</dbReference>
<evidence type="ECO:0000256" key="4">
    <source>
        <dbReference type="ARBA" id="ARBA00022737"/>
    </source>
</evidence>
<dbReference type="SUPFAM" id="SSF56487">
    <property type="entry name" value="SRCR-like"/>
    <property type="match status" value="4"/>
</dbReference>
<feature type="disulfide bond" evidence="7">
    <location>
        <begin position="125"/>
        <end position="135"/>
    </location>
</feature>
<dbReference type="GO" id="GO:0004252">
    <property type="term" value="F:serine-type endopeptidase activity"/>
    <property type="evidence" value="ECO:0007669"/>
    <property type="project" value="TreeGrafter"/>
</dbReference>
<dbReference type="GO" id="GO:0031638">
    <property type="term" value="P:zymogen activation"/>
    <property type="evidence" value="ECO:0007669"/>
    <property type="project" value="TreeGrafter"/>
</dbReference>
<dbReference type="InterPro" id="IPR001190">
    <property type="entry name" value="SRCR"/>
</dbReference>
<keyword evidence="6" id="KW-0325">Glycoprotein</keyword>
<comment type="caution">
    <text evidence="10">The sequence shown here is derived from an EMBL/GenBank/DDBJ whole genome shotgun (WGS) entry which is preliminary data.</text>
</comment>
<dbReference type="Proteomes" id="UP001174136">
    <property type="component" value="Unassembled WGS sequence"/>
</dbReference>
<comment type="caution">
    <text evidence="7">Lacks conserved residue(s) required for the propagation of feature annotation.</text>
</comment>
<gene>
    <name evidence="10" type="primary">WC11_1</name>
    <name evidence="10" type="ORF">N1851_006009</name>
</gene>
<keyword evidence="5 7" id="KW-1015">Disulfide bond</keyword>
<name>A0AA47N4V9_MERPO</name>
<evidence type="ECO:0000256" key="6">
    <source>
        <dbReference type="ARBA" id="ARBA00023180"/>
    </source>
</evidence>
<dbReference type="Gene3D" id="3.10.250.10">
    <property type="entry name" value="SRCR-like domain"/>
    <property type="match status" value="4"/>
</dbReference>
<keyword evidence="3 8" id="KW-0732">Signal</keyword>
<keyword evidence="10" id="KW-0675">Receptor</keyword>
<dbReference type="AlphaFoldDB" id="A0AA47N4V9"/>
<feature type="disulfide bond" evidence="7">
    <location>
        <begin position="226"/>
        <end position="236"/>
    </location>
</feature>
<organism evidence="10 11">
    <name type="scientific">Merluccius polli</name>
    <name type="common">Benguela hake</name>
    <name type="synonym">Merluccius cadenati</name>
    <dbReference type="NCBI Taxonomy" id="89951"/>
    <lineage>
        <taxon>Eukaryota</taxon>
        <taxon>Metazoa</taxon>
        <taxon>Chordata</taxon>
        <taxon>Craniata</taxon>
        <taxon>Vertebrata</taxon>
        <taxon>Euteleostomi</taxon>
        <taxon>Actinopterygii</taxon>
        <taxon>Neopterygii</taxon>
        <taxon>Teleostei</taxon>
        <taxon>Neoteleostei</taxon>
        <taxon>Acanthomorphata</taxon>
        <taxon>Zeiogadaria</taxon>
        <taxon>Gadariae</taxon>
        <taxon>Gadiformes</taxon>
        <taxon>Gadoidei</taxon>
        <taxon>Merlucciidae</taxon>
        <taxon>Merluccius</taxon>
    </lineage>
</organism>
<comment type="subcellular location">
    <subcellularLocation>
        <location evidence="1">Secreted</location>
    </subcellularLocation>
</comment>
<feature type="domain" description="SRCR" evidence="9">
    <location>
        <begin position="54"/>
        <end position="156"/>
    </location>
</feature>
<feature type="domain" description="SRCR" evidence="9">
    <location>
        <begin position="159"/>
        <end position="256"/>
    </location>
</feature>
<keyword evidence="4" id="KW-0677">Repeat</keyword>
<evidence type="ECO:0000256" key="8">
    <source>
        <dbReference type="SAM" id="SignalP"/>
    </source>
</evidence>
<feature type="domain" description="SRCR" evidence="9">
    <location>
        <begin position="377"/>
        <end position="478"/>
    </location>
</feature>
<dbReference type="GO" id="GO:0005615">
    <property type="term" value="C:extracellular space"/>
    <property type="evidence" value="ECO:0007669"/>
    <property type="project" value="TreeGrafter"/>
</dbReference>